<name>A0A061DM74_THECC</name>
<feature type="compositionally biased region" description="Basic and acidic residues" evidence="1">
    <location>
        <begin position="1"/>
        <end position="43"/>
    </location>
</feature>
<dbReference type="Gramene" id="EOX93919">
    <property type="protein sequence ID" value="EOX93919"/>
    <property type="gene ID" value="TCM_002920"/>
</dbReference>
<feature type="compositionally biased region" description="Low complexity" evidence="1">
    <location>
        <begin position="93"/>
        <end position="104"/>
    </location>
</feature>
<feature type="region of interest" description="Disordered" evidence="1">
    <location>
        <begin position="1"/>
        <end position="112"/>
    </location>
</feature>
<dbReference type="AlphaFoldDB" id="A0A061DM74"/>
<feature type="compositionally biased region" description="Polar residues" evidence="1">
    <location>
        <begin position="348"/>
        <end position="357"/>
    </location>
</feature>
<sequence>MNTGGRDGDDGVRGERGRGSGRDAGRRGRGSGRDGGRRGRGDGGGRGNEPDEASSSQAATQNPSLVGQEQSLPSHSLHGPDQPARPSVSPRNQTFHQQQTSGQQAPQDSEHQRLAGHTNLRRNNLHNEARNFPPSASFPVRVVRPQRHDIALQLRKRNVVVGSQQTRKSGSFGIAREKPATTSQLGPSFPHRKRSATDILLADRILAAFLSLPVQAWLPDGVAQPQRQDALERSERNVAVGSQQTPRFGSSGIATSQPGPSIPRRERSATARNSGSFAGAVSLQGMGGSMTQTQGDPVGSFHQKEEKPFPDSEPNSYAKSVKKRKKSTESTDGSDEQEAPSASDITIREQQPSSSARPTEAHQGNPDDSDESLDTDLG</sequence>
<organism evidence="2 3">
    <name type="scientific">Theobroma cacao</name>
    <name type="common">Cacao</name>
    <name type="synonym">Cocoa</name>
    <dbReference type="NCBI Taxonomy" id="3641"/>
    <lineage>
        <taxon>Eukaryota</taxon>
        <taxon>Viridiplantae</taxon>
        <taxon>Streptophyta</taxon>
        <taxon>Embryophyta</taxon>
        <taxon>Tracheophyta</taxon>
        <taxon>Spermatophyta</taxon>
        <taxon>Magnoliopsida</taxon>
        <taxon>eudicotyledons</taxon>
        <taxon>Gunneridae</taxon>
        <taxon>Pentapetalae</taxon>
        <taxon>rosids</taxon>
        <taxon>malvids</taxon>
        <taxon>Malvales</taxon>
        <taxon>Malvaceae</taxon>
        <taxon>Byttnerioideae</taxon>
        <taxon>Theobroma</taxon>
    </lineage>
</organism>
<evidence type="ECO:0000313" key="2">
    <source>
        <dbReference type="EMBL" id="EOX93919.1"/>
    </source>
</evidence>
<dbReference type="EMBL" id="CM001879">
    <property type="protein sequence ID" value="EOX93919.1"/>
    <property type="molecule type" value="Genomic_DNA"/>
</dbReference>
<feature type="compositionally biased region" description="Polar residues" evidence="1">
    <location>
        <begin position="240"/>
        <end position="259"/>
    </location>
</feature>
<feature type="compositionally biased region" description="Acidic residues" evidence="1">
    <location>
        <begin position="367"/>
        <end position="378"/>
    </location>
</feature>
<dbReference type="HOGENOM" id="CLU_732387_0_0_1"/>
<accession>A0A061DM74</accession>
<gene>
    <name evidence="2" type="ORF">TCM_002920</name>
</gene>
<protein>
    <submittedName>
        <fullName evidence="2">Uncharacterized protein</fullName>
    </submittedName>
</protein>
<feature type="region of interest" description="Disordered" evidence="1">
    <location>
        <begin position="227"/>
        <end position="378"/>
    </location>
</feature>
<dbReference type="Proteomes" id="UP000026915">
    <property type="component" value="Chromosome 1"/>
</dbReference>
<keyword evidence="3" id="KW-1185">Reference proteome</keyword>
<proteinExistence type="predicted"/>
<evidence type="ECO:0000256" key="1">
    <source>
        <dbReference type="SAM" id="MobiDB-lite"/>
    </source>
</evidence>
<evidence type="ECO:0000313" key="3">
    <source>
        <dbReference type="Proteomes" id="UP000026915"/>
    </source>
</evidence>
<reference evidence="2 3" key="1">
    <citation type="journal article" date="2013" name="Genome Biol.">
        <title>The genome sequence of the most widely cultivated cacao type and its use to identify candidate genes regulating pod color.</title>
        <authorList>
            <person name="Motamayor J.C."/>
            <person name="Mockaitis K."/>
            <person name="Schmutz J."/>
            <person name="Haiminen N."/>
            <person name="Iii D.L."/>
            <person name="Cornejo O."/>
            <person name="Findley S.D."/>
            <person name="Zheng P."/>
            <person name="Utro F."/>
            <person name="Royaert S."/>
            <person name="Saski C."/>
            <person name="Jenkins J."/>
            <person name="Podicheti R."/>
            <person name="Zhao M."/>
            <person name="Scheffler B.E."/>
            <person name="Stack J.C."/>
            <person name="Feltus F.A."/>
            <person name="Mustiga G.M."/>
            <person name="Amores F."/>
            <person name="Phillips W."/>
            <person name="Marelli J.P."/>
            <person name="May G.D."/>
            <person name="Shapiro H."/>
            <person name="Ma J."/>
            <person name="Bustamante C.D."/>
            <person name="Schnell R.J."/>
            <person name="Main D."/>
            <person name="Gilbert D."/>
            <person name="Parida L."/>
            <person name="Kuhn D.N."/>
        </authorList>
    </citation>
    <scope>NUCLEOTIDE SEQUENCE [LARGE SCALE GENOMIC DNA]</scope>
    <source>
        <strain evidence="3">cv. Matina 1-6</strain>
    </source>
</reference>
<feature type="compositionally biased region" description="Polar residues" evidence="1">
    <location>
        <begin position="53"/>
        <end position="74"/>
    </location>
</feature>
<dbReference type="InParanoid" id="A0A061DM74"/>